<dbReference type="GO" id="GO:0016020">
    <property type="term" value="C:membrane"/>
    <property type="evidence" value="ECO:0007669"/>
    <property type="project" value="TreeGrafter"/>
</dbReference>
<dbReference type="EMBL" id="FOBF01000003">
    <property type="protein sequence ID" value="SEL06874.1"/>
    <property type="molecule type" value="Genomic_DNA"/>
</dbReference>
<sequence>MGRGSFGAGGFAKAVAGVAVGGMAASVLYQVRGARRDRRRFAPPGRMVDIGGRRIHLWTAGTGSPTVVVVPGLAESGLNWAGLLPELSAESSVVLYDRAGLGWSDPSPWSGSALRAARDLRRALRKAEIPPPYVVVGHSAGGHVARLFAAERPGQVAAVVLVDSSHPEQFRRLAGSRAELVRLTLREVLTPLGPRRLAFDAGWSGRARGAAEARCVPPELVPVRIAFDLSHRQRRAGLRETAAMVTVTPAQVRRRSAGLGAIPLTVLSSSRDDPLCADPRAIAERRRFYSVWYPLQEDLARLSSDAVHVVAEETGHHVHRYRPDVVVGVVLDHVRRARSGGGTR</sequence>
<dbReference type="PANTHER" id="PTHR43798:SF33">
    <property type="entry name" value="HYDROLASE, PUTATIVE (AFU_ORTHOLOGUE AFUA_2G14860)-RELATED"/>
    <property type="match status" value="1"/>
</dbReference>
<accession>A0A1H7M6Q3</accession>
<dbReference type="STRING" id="46177.SAMN05660976_01785"/>
<dbReference type="PRINTS" id="PR00111">
    <property type="entry name" value="ABHYDROLASE"/>
</dbReference>
<feature type="transmembrane region" description="Helical" evidence="1">
    <location>
        <begin position="6"/>
        <end position="31"/>
    </location>
</feature>
<evidence type="ECO:0000259" key="2">
    <source>
        <dbReference type="Pfam" id="PF00561"/>
    </source>
</evidence>
<keyword evidence="1" id="KW-0812">Transmembrane</keyword>
<dbReference type="Pfam" id="PF00561">
    <property type="entry name" value="Abhydrolase_1"/>
    <property type="match status" value="1"/>
</dbReference>
<organism evidence="3 4">
    <name type="scientific">Nonomuraea pusilla</name>
    <dbReference type="NCBI Taxonomy" id="46177"/>
    <lineage>
        <taxon>Bacteria</taxon>
        <taxon>Bacillati</taxon>
        <taxon>Actinomycetota</taxon>
        <taxon>Actinomycetes</taxon>
        <taxon>Streptosporangiales</taxon>
        <taxon>Streptosporangiaceae</taxon>
        <taxon>Nonomuraea</taxon>
    </lineage>
</organism>
<gene>
    <name evidence="3" type="ORF">SAMN05660976_01785</name>
</gene>
<protein>
    <submittedName>
        <fullName evidence="3">Pimeloyl-ACP methyl ester carboxylesterase</fullName>
    </submittedName>
</protein>
<dbReference type="GO" id="GO:0046464">
    <property type="term" value="P:acylglycerol catabolic process"/>
    <property type="evidence" value="ECO:0007669"/>
    <property type="project" value="TreeGrafter"/>
</dbReference>
<proteinExistence type="predicted"/>
<evidence type="ECO:0000313" key="3">
    <source>
        <dbReference type="EMBL" id="SEL06874.1"/>
    </source>
</evidence>
<name>A0A1H7M6Q3_9ACTN</name>
<dbReference type="InterPro" id="IPR050266">
    <property type="entry name" value="AB_hydrolase_sf"/>
</dbReference>
<keyword evidence="1" id="KW-0472">Membrane</keyword>
<dbReference type="InterPro" id="IPR000073">
    <property type="entry name" value="AB_hydrolase_1"/>
</dbReference>
<dbReference type="SUPFAM" id="SSF53474">
    <property type="entry name" value="alpha/beta-Hydrolases"/>
    <property type="match status" value="1"/>
</dbReference>
<dbReference type="PANTHER" id="PTHR43798">
    <property type="entry name" value="MONOACYLGLYCEROL LIPASE"/>
    <property type="match status" value="1"/>
</dbReference>
<keyword evidence="4" id="KW-1185">Reference proteome</keyword>
<evidence type="ECO:0000313" key="4">
    <source>
        <dbReference type="Proteomes" id="UP000198953"/>
    </source>
</evidence>
<dbReference type="Gene3D" id="3.40.50.1820">
    <property type="entry name" value="alpha/beta hydrolase"/>
    <property type="match status" value="1"/>
</dbReference>
<reference evidence="3 4" key="1">
    <citation type="submission" date="2016-10" db="EMBL/GenBank/DDBJ databases">
        <authorList>
            <person name="de Groot N.N."/>
        </authorList>
    </citation>
    <scope>NUCLEOTIDE SEQUENCE [LARGE SCALE GENOMIC DNA]</scope>
    <source>
        <strain evidence="3 4">DSM 43357</strain>
    </source>
</reference>
<feature type="domain" description="AB hydrolase-1" evidence="2">
    <location>
        <begin position="65"/>
        <end position="205"/>
    </location>
</feature>
<dbReference type="AlphaFoldDB" id="A0A1H7M6Q3"/>
<dbReference type="InterPro" id="IPR029058">
    <property type="entry name" value="AB_hydrolase_fold"/>
</dbReference>
<dbReference type="Proteomes" id="UP000198953">
    <property type="component" value="Unassembled WGS sequence"/>
</dbReference>
<evidence type="ECO:0000256" key="1">
    <source>
        <dbReference type="SAM" id="Phobius"/>
    </source>
</evidence>
<keyword evidence="1" id="KW-1133">Transmembrane helix</keyword>
<dbReference type="OrthoDB" id="7185741at2"/>
<dbReference type="RefSeq" id="WP_091099473.1">
    <property type="nucleotide sequence ID" value="NZ_FOBF01000003.1"/>
</dbReference>
<dbReference type="GO" id="GO:0047372">
    <property type="term" value="F:monoacylglycerol lipase activity"/>
    <property type="evidence" value="ECO:0007669"/>
    <property type="project" value="TreeGrafter"/>
</dbReference>